<sequence length="81" mass="9308">MVDCIARDAYLAHIVYDEVRGGWCLTEEGRDLLIDAMLAASRERDCLDVIEGRLRPEDLHFFPPSLVRKAKPTFPAKYRKS</sequence>
<dbReference type="EMBL" id="CP011144">
    <property type="protein sequence ID" value="AKC88043.1"/>
    <property type="molecule type" value="Genomic_DNA"/>
</dbReference>
<reference evidence="1 2" key="1">
    <citation type="journal article" date="2015" name="Genome Announc.">
        <title>Complete Genome Sequence of Pseudoxanthomonas suwonensis Strain J1, a Cellulose-Degrading Bacterium Isolated from Leaf- and Wood-Enriched Soil.</title>
        <authorList>
            <person name="Hou L."/>
            <person name="Jiang J."/>
            <person name="Xu Z."/>
            <person name="Zhou Y."/>
            <person name="Leung F.C."/>
        </authorList>
    </citation>
    <scope>NUCLEOTIDE SEQUENCE [LARGE SCALE GENOMIC DNA]</scope>
    <source>
        <strain evidence="1 2">J1</strain>
    </source>
</reference>
<keyword evidence="2" id="KW-1185">Reference proteome</keyword>
<dbReference type="AlphaFoldDB" id="A0A0E3Z4P1"/>
<dbReference type="RefSeq" id="WP_052633699.1">
    <property type="nucleotide sequence ID" value="NZ_CP011144.1"/>
</dbReference>
<gene>
    <name evidence="1" type="ORF">WQ53_15985</name>
</gene>
<dbReference type="PATRIC" id="fig|314722.6.peg.3461"/>
<evidence type="ECO:0000313" key="1">
    <source>
        <dbReference type="EMBL" id="AKC88043.1"/>
    </source>
</evidence>
<name>A0A0E3Z4P1_9GAMM</name>
<dbReference type="OrthoDB" id="5986731at2"/>
<dbReference type="KEGG" id="psuw:WQ53_15985"/>
<organism evidence="1 2">
    <name type="scientific">Pseudoxanthomonas suwonensis</name>
    <dbReference type="NCBI Taxonomy" id="314722"/>
    <lineage>
        <taxon>Bacteria</taxon>
        <taxon>Pseudomonadati</taxon>
        <taxon>Pseudomonadota</taxon>
        <taxon>Gammaproteobacteria</taxon>
        <taxon>Lysobacterales</taxon>
        <taxon>Lysobacteraceae</taxon>
        <taxon>Pseudoxanthomonas</taxon>
    </lineage>
</organism>
<proteinExistence type="predicted"/>
<protein>
    <submittedName>
        <fullName evidence="1">Uncharacterized protein</fullName>
    </submittedName>
</protein>
<accession>A0A0E3Z4P1</accession>
<dbReference type="Proteomes" id="UP000033067">
    <property type="component" value="Chromosome"/>
</dbReference>
<evidence type="ECO:0000313" key="2">
    <source>
        <dbReference type="Proteomes" id="UP000033067"/>
    </source>
</evidence>